<accession>A0AA88KV03</accession>
<organism evidence="2 3">
    <name type="scientific">Artemia franciscana</name>
    <name type="common">Brine shrimp</name>
    <name type="synonym">Artemia sanfranciscana</name>
    <dbReference type="NCBI Taxonomy" id="6661"/>
    <lineage>
        <taxon>Eukaryota</taxon>
        <taxon>Metazoa</taxon>
        <taxon>Ecdysozoa</taxon>
        <taxon>Arthropoda</taxon>
        <taxon>Crustacea</taxon>
        <taxon>Branchiopoda</taxon>
        <taxon>Anostraca</taxon>
        <taxon>Artemiidae</taxon>
        <taxon>Artemia</taxon>
    </lineage>
</organism>
<dbReference type="SUPFAM" id="SSF53448">
    <property type="entry name" value="Nucleotide-diphospho-sugar transferases"/>
    <property type="match status" value="1"/>
</dbReference>
<dbReference type="InterPro" id="IPR007577">
    <property type="entry name" value="GlycoTrfase_DXD_sugar-bd_CS"/>
</dbReference>
<comment type="caution">
    <text evidence="2">The sequence shown here is derived from an EMBL/GenBank/DDBJ whole genome shotgun (WGS) entry which is preliminary data.</text>
</comment>
<dbReference type="PANTHER" id="PTHR46830:SF1">
    <property type="entry name" value="ALPHA-1,4-N-ACETYLGLUCOSAMINYLTRANSFERASE"/>
    <property type="match status" value="1"/>
</dbReference>
<proteinExistence type="predicted"/>
<evidence type="ECO:0000313" key="2">
    <source>
        <dbReference type="EMBL" id="KAK2708103.1"/>
    </source>
</evidence>
<gene>
    <name evidence="2" type="ORF">QYM36_015709</name>
</gene>
<dbReference type="AlphaFoldDB" id="A0AA88KV03"/>
<evidence type="ECO:0000313" key="3">
    <source>
        <dbReference type="Proteomes" id="UP001187531"/>
    </source>
</evidence>
<keyword evidence="3" id="KW-1185">Reference proteome</keyword>
<dbReference type="InterPro" id="IPR029044">
    <property type="entry name" value="Nucleotide-diphossugar_trans"/>
</dbReference>
<feature type="transmembrane region" description="Helical" evidence="1">
    <location>
        <begin position="12"/>
        <end position="30"/>
    </location>
</feature>
<sequence>MLSQRHTRLLKSSFVILCGLTVIIGAALYLKNNSLRISQNGGFRFDLIDNVTGANTVIVPNFIHYIRWNIATITFVDYVCIRSAYLNHRPDFIYMHTNLKNFSGDFWERLLEDPDFKKKVVIKYLEIPSEIYGQPLSKAWRLYHGSDIARMEILKKYGGIYLDNDVYVVRPLRKYLKYEMTLGWDDEQFLGNQVLISHPNARFIDAYLGTYKIYKSNLWYYNAGERPTVEVLYKNPELVHRVRLQFGVHNLAHHLYNIYWSEWRKQDCIHLLINHRSYLDKFYKDIPVFNEVNIYSYNKTFGEMARSVI</sequence>
<dbReference type="Gene3D" id="3.90.550.20">
    <property type="match status" value="1"/>
</dbReference>
<keyword evidence="1" id="KW-0472">Membrane</keyword>
<dbReference type="PANTHER" id="PTHR46830">
    <property type="entry name" value="TRANSFERASE, PUTATIVE-RELATED"/>
    <property type="match status" value="1"/>
</dbReference>
<protein>
    <submittedName>
        <fullName evidence="2">Uncharacterized protein</fullName>
    </submittedName>
</protein>
<dbReference type="Proteomes" id="UP001187531">
    <property type="component" value="Unassembled WGS sequence"/>
</dbReference>
<keyword evidence="1" id="KW-0812">Transmembrane</keyword>
<dbReference type="EMBL" id="JAVRJZ010000019">
    <property type="protein sequence ID" value="KAK2708103.1"/>
    <property type="molecule type" value="Genomic_DNA"/>
</dbReference>
<name>A0AA88KV03_ARTSF</name>
<keyword evidence="1" id="KW-1133">Transmembrane helix</keyword>
<dbReference type="Pfam" id="PF04488">
    <property type="entry name" value="Gly_transf_sug"/>
    <property type="match status" value="1"/>
</dbReference>
<evidence type="ECO:0000256" key="1">
    <source>
        <dbReference type="SAM" id="Phobius"/>
    </source>
</evidence>
<reference evidence="2" key="1">
    <citation type="submission" date="2023-07" db="EMBL/GenBank/DDBJ databases">
        <title>Chromosome-level genome assembly of Artemia franciscana.</title>
        <authorList>
            <person name="Jo E."/>
        </authorList>
    </citation>
    <scope>NUCLEOTIDE SEQUENCE</scope>
    <source>
        <tissue evidence="2">Whole body</tissue>
    </source>
</reference>